<protein>
    <submittedName>
        <fullName evidence="1">Uncharacterized protein</fullName>
    </submittedName>
</protein>
<dbReference type="AlphaFoldDB" id="A0A222VK78"/>
<dbReference type="STRING" id="530584.SAMN05421630_114173"/>
<dbReference type="KEGG" id="pmad:BAY61_03650"/>
<dbReference type="RefSeq" id="WP_091810545.1">
    <property type="nucleotide sequence ID" value="NZ_CP016353.1"/>
</dbReference>
<dbReference type="OrthoDB" id="3173471at2"/>
<evidence type="ECO:0000313" key="1">
    <source>
        <dbReference type="EMBL" id="SDD93006.1"/>
    </source>
</evidence>
<evidence type="ECO:0000313" key="2">
    <source>
        <dbReference type="Proteomes" id="UP000199494"/>
    </source>
</evidence>
<proteinExistence type="predicted"/>
<dbReference type="Gene3D" id="3.40.960.10">
    <property type="entry name" value="VSR Endonuclease"/>
    <property type="match status" value="1"/>
</dbReference>
<gene>
    <name evidence="1" type="ORF">SAMN05421630_114173</name>
</gene>
<dbReference type="SUPFAM" id="SSF52980">
    <property type="entry name" value="Restriction endonuclease-like"/>
    <property type="match status" value="1"/>
</dbReference>
<dbReference type="InterPro" id="IPR007569">
    <property type="entry name" value="DUF559"/>
</dbReference>
<accession>A0A222VK78</accession>
<dbReference type="Proteomes" id="UP000199494">
    <property type="component" value="Unassembled WGS sequence"/>
</dbReference>
<reference evidence="1 2" key="1">
    <citation type="submission" date="2016-10" db="EMBL/GenBank/DDBJ databases">
        <authorList>
            <person name="de Groot N.N."/>
        </authorList>
    </citation>
    <scope>NUCLEOTIDE SEQUENCE [LARGE SCALE GENOMIC DNA]</scope>
    <source>
        <strain evidence="1 2">CGMCC 4.5506</strain>
    </source>
</reference>
<dbReference type="InterPro" id="IPR011335">
    <property type="entry name" value="Restrct_endonuc-II-like"/>
</dbReference>
<organism evidence="1 2">
    <name type="scientific">Prauserella marina</name>
    <dbReference type="NCBI Taxonomy" id="530584"/>
    <lineage>
        <taxon>Bacteria</taxon>
        <taxon>Bacillati</taxon>
        <taxon>Actinomycetota</taxon>
        <taxon>Actinomycetes</taxon>
        <taxon>Pseudonocardiales</taxon>
        <taxon>Pseudonocardiaceae</taxon>
        <taxon>Prauserella</taxon>
    </lineage>
</organism>
<name>A0A222VK78_9PSEU</name>
<dbReference type="EMBL" id="FMZE01000014">
    <property type="protein sequence ID" value="SDD93006.1"/>
    <property type="molecule type" value="Genomic_DNA"/>
</dbReference>
<dbReference type="Pfam" id="PF04480">
    <property type="entry name" value="DUF559"/>
    <property type="match status" value="1"/>
</dbReference>
<sequence>MTQLPQGLHGAYLRSDLVRELGPPVLRGELEAGRLVSYSRTVVVDSRRRAEFCTRAAAAVLGAGPHAILTGPTALALHGCTAADTAPVHLLVPYGHKPRSSLGVKVHHGAVLAEDLVELDGLPVLALDFAAAEVLSHGTRRTALACTDQALRLLPETDRPRLRAWIEHRVRTKRDPRGRRRAQAVLNLATGLAESPPESWLLLSLVEGGLPIPRQQVSIVDLAGNEIYRLDFAWPEQRVAVEYDGYEAHERRHAYDRARDADLRRRGWMVIRADAEDLKAPGRLIAEVKTAFRIRGLAA</sequence>
<keyword evidence="2" id="KW-1185">Reference proteome</keyword>